<dbReference type="Pfam" id="PF22252">
    <property type="entry name" value="PNGase_F-II_N"/>
    <property type="match status" value="1"/>
</dbReference>
<dbReference type="AlphaFoldDB" id="A0A2N3I4J1"/>
<feature type="signal peptide" evidence="1">
    <location>
        <begin position="1"/>
        <end position="19"/>
    </location>
</feature>
<proteinExistence type="predicted"/>
<dbReference type="Proteomes" id="UP000233387">
    <property type="component" value="Unassembled WGS sequence"/>
</dbReference>
<reference evidence="2 3" key="1">
    <citation type="submission" date="2017-06" db="EMBL/GenBank/DDBJ databases">
        <title>Raineya orbicola gen. nov., sp. nov. a slightly thermophilic bacterium of the phylum Bacteroidetes and the description of Raineyaceae fam. nov.</title>
        <authorList>
            <person name="Albuquerque L."/>
            <person name="Polonia A.R.M."/>
            <person name="Barroso C."/>
            <person name="Froufe H.J.C."/>
            <person name="Lage O."/>
            <person name="Lobo-Da-Cunha A."/>
            <person name="Egas C."/>
            <person name="Da Costa M.S."/>
        </authorList>
    </citation>
    <scope>NUCLEOTIDE SEQUENCE [LARGE SCALE GENOMIC DNA]</scope>
    <source>
        <strain evidence="2 3">SPSPC-11</strain>
    </source>
</reference>
<dbReference type="RefSeq" id="WP_101359829.1">
    <property type="nucleotide sequence ID" value="NZ_NKXO01000062.1"/>
</dbReference>
<evidence type="ECO:0000256" key="1">
    <source>
        <dbReference type="SAM" id="SignalP"/>
    </source>
</evidence>
<keyword evidence="1" id="KW-0732">Signal</keyword>
<evidence type="ECO:0000313" key="3">
    <source>
        <dbReference type="Proteomes" id="UP000233387"/>
    </source>
</evidence>
<protein>
    <recommendedName>
        <fullName evidence="4">GLPGLI family protein</fullName>
    </recommendedName>
</protein>
<accession>A0A2N3I4J1</accession>
<organism evidence="2 3">
    <name type="scientific">Raineya orbicola</name>
    <dbReference type="NCBI Taxonomy" id="2016530"/>
    <lineage>
        <taxon>Bacteria</taxon>
        <taxon>Pseudomonadati</taxon>
        <taxon>Bacteroidota</taxon>
        <taxon>Cytophagia</taxon>
        <taxon>Cytophagales</taxon>
        <taxon>Raineyaceae</taxon>
        <taxon>Raineya</taxon>
    </lineage>
</organism>
<sequence>MKKVFLAVVVLTWQGWAYAQSTFKGMIEYEATVRIDVESIRQNNPEAAANIPDVFNYTEKLFVNGNLGKVERIFPMMMGGGRANPQQQQRMMNQFRRFIPETYWNFSEKKVYTFTTLPKDSVNVEKYVVEKSVDFPQNIKKDEKKTKKILGYNCKKATLKTDDDTYTIWYTTELGFTYSPLSQSTQGMQRWGRGGANAPKLPVIVIENAVVMAVEGTDIGFEVKKISKDEVQEITMPTDAQKVTEEELREIFQKRRSNFRMTMGGGR</sequence>
<dbReference type="EMBL" id="NKXO01000062">
    <property type="protein sequence ID" value="PKQ65211.1"/>
    <property type="molecule type" value="Genomic_DNA"/>
</dbReference>
<name>A0A2N3I4J1_9BACT</name>
<comment type="caution">
    <text evidence="2">The sequence shown here is derived from an EMBL/GenBank/DDBJ whole genome shotgun (WGS) entry which is preliminary data.</text>
</comment>
<evidence type="ECO:0008006" key="4">
    <source>
        <dbReference type="Google" id="ProtNLM"/>
    </source>
</evidence>
<keyword evidence="3" id="KW-1185">Reference proteome</keyword>
<feature type="chain" id="PRO_5014632588" description="GLPGLI family protein" evidence="1">
    <location>
        <begin position="20"/>
        <end position="267"/>
    </location>
</feature>
<evidence type="ECO:0000313" key="2">
    <source>
        <dbReference type="EMBL" id="PKQ65211.1"/>
    </source>
</evidence>
<dbReference type="OrthoDB" id="1440774at2"/>
<gene>
    <name evidence="2" type="ORF">Rain11_2571</name>
</gene>